<comment type="caution">
    <text evidence="3">The sequence shown here is derived from an EMBL/GenBank/DDBJ whole genome shotgun (WGS) entry which is preliminary data.</text>
</comment>
<dbReference type="EMBL" id="PVZC01000012">
    <property type="protein sequence ID" value="PRX91973.1"/>
    <property type="molecule type" value="Genomic_DNA"/>
</dbReference>
<evidence type="ECO:0000313" key="4">
    <source>
        <dbReference type="Proteomes" id="UP000237846"/>
    </source>
</evidence>
<gene>
    <name evidence="3" type="ORF">CLV72_11246</name>
</gene>
<dbReference type="OrthoDB" id="9811804at2"/>
<evidence type="ECO:0000259" key="2">
    <source>
        <dbReference type="Pfam" id="PF06056"/>
    </source>
</evidence>
<feature type="domain" description="Terminase ATPase subunit N-terminal" evidence="2">
    <location>
        <begin position="9"/>
        <end position="29"/>
    </location>
</feature>
<dbReference type="InterPro" id="IPR010332">
    <property type="entry name" value="ATPase_terminase-su_N"/>
</dbReference>
<reference evidence="3 4" key="1">
    <citation type="submission" date="2018-03" db="EMBL/GenBank/DDBJ databases">
        <title>Genomic Encyclopedia of Archaeal and Bacterial Type Strains, Phase II (KMG-II): from individual species to whole genera.</title>
        <authorList>
            <person name="Goeker M."/>
        </authorList>
    </citation>
    <scope>NUCLEOTIDE SEQUENCE [LARGE SCALE GENOMIC DNA]</scope>
    <source>
        <strain evidence="3 4">DSM 45601</strain>
    </source>
</reference>
<feature type="region of interest" description="Disordered" evidence="1">
    <location>
        <begin position="54"/>
        <end position="78"/>
    </location>
</feature>
<dbReference type="Pfam" id="PF06056">
    <property type="entry name" value="Terminase_5"/>
    <property type="match status" value="1"/>
</dbReference>
<accession>A0A2T0PSV0</accession>
<protein>
    <submittedName>
        <fullName evidence="3">Putative ATPase subunit gpP of terminase</fullName>
    </submittedName>
</protein>
<dbReference type="Proteomes" id="UP000237846">
    <property type="component" value="Unassembled WGS sequence"/>
</dbReference>
<sequence length="78" mass="9108">MADDWALTAAEIATELDIKRSTVDSWVHRGHITAIPGTWPKKYRMSEVYEAEKQRRDNEARTRRNITRRNDMTNATTC</sequence>
<keyword evidence="4" id="KW-1185">Reference proteome</keyword>
<organism evidence="3 4">
    <name type="scientific">Allonocardiopsis opalescens</name>
    <dbReference type="NCBI Taxonomy" id="1144618"/>
    <lineage>
        <taxon>Bacteria</taxon>
        <taxon>Bacillati</taxon>
        <taxon>Actinomycetota</taxon>
        <taxon>Actinomycetes</taxon>
        <taxon>Streptosporangiales</taxon>
        <taxon>Allonocardiopsis</taxon>
    </lineage>
</organism>
<proteinExistence type="predicted"/>
<name>A0A2T0PSV0_9ACTN</name>
<evidence type="ECO:0000256" key="1">
    <source>
        <dbReference type="SAM" id="MobiDB-lite"/>
    </source>
</evidence>
<dbReference type="RefSeq" id="WP_106253317.1">
    <property type="nucleotide sequence ID" value="NZ_PVZC01000012.1"/>
</dbReference>
<evidence type="ECO:0000313" key="3">
    <source>
        <dbReference type="EMBL" id="PRX91973.1"/>
    </source>
</evidence>
<dbReference type="AlphaFoldDB" id="A0A2T0PSV0"/>